<dbReference type="Proteomes" id="UP000008311">
    <property type="component" value="Unassembled WGS sequence"/>
</dbReference>
<evidence type="ECO:0000313" key="1">
    <source>
        <dbReference type="EMBL" id="EEF25723.1"/>
    </source>
</evidence>
<reference evidence="2" key="1">
    <citation type="journal article" date="2010" name="Nat. Biotechnol.">
        <title>Draft genome sequence of the oilseed species Ricinus communis.</title>
        <authorList>
            <person name="Chan A.P."/>
            <person name="Crabtree J."/>
            <person name="Zhao Q."/>
            <person name="Lorenzi H."/>
            <person name="Orvis J."/>
            <person name="Puiu D."/>
            <person name="Melake-Berhan A."/>
            <person name="Jones K.M."/>
            <person name="Redman J."/>
            <person name="Chen G."/>
            <person name="Cahoon E.B."/>
            <person name="Gedil M."/>
            <person name="Stanke M."/>
            <person name="Haas B.J."/>
            <person name="Wortman J.R."/>
            <person name="Fraser-Liggett C.M."/>
            <person name="Ravel J."/>
            <person name="Rabinowicz P.D."/>
        </authorList>
    </citation>
    <scope>NUCLEOTIDE SEQUENCE [LARGE SCALE GENOMIC DNA]</scope>
    <source>
        <strain evidence="2">cv. Hale</strain>
    </source>
</reference>
<dbReference type="AlphaFoldDB" id="B9TEJ1"/>
<accession>B9TEJ1</accession>
<name>B9TEJ1_RICCO</name>
<dbReference type="EMBL" id="EQ979054">
    <property type="protein sequence ID" value="EEF25723.1"/>
    <property type="molecule type" value="Genomic_DNA"/>
</dbReference>
<proteinExistence type="predicted"/>
<organism evidence="1 2">
    <name type="scientific">Ricinus communis</name>
    <name type="common">Castor bean</name>
    <dbReference type="NCBI Taxonomy" id="3988"/>
    <lineage>
        <taxon>Eukaryota</taxon>
        <taxon>Viridiplantae</taxon>
        <taxon>Streptophyta</taxon>
        <taxon>Embryophyta</taxon>
        <taxon>Tracheophyta</taxon>
        <taxon>Spermatophyta</taxon>
        <taxon>Magnoliopsida</taxon>
        <taxon>eudicotyledons</taxon>
        <taxon>Gunneridae</taxon>
        <taxon>Pentapetalae</taxon>
        <taxon>rosids</taxon>
        <taxon>fabids</taxon>
        <taxon>Malpighiales</taxon>
        <taxon>Euphorbiaceae</taxon>
        <taxon>Acalyphoideae</taxon>
        <taxon>Acalypheae</taxon>
        <taxon>Ricinus</taxon>
    </lineage>
</organism>
<dbReference type="InParanoid" id="B9TEJ1"/>
<protein>
    <submittedName>
        <fullName evidence="1">Uncharacterized protein</fullName>
    </submittedName>
</protein>
<sequence length="59" mass="6831">MRTVARPDKSDALFLPGETRDGRLEIRLAGTGWQVHIRSACTHIVFRTERQLMRDAHEQ</sequence>
<gene>
    <name evidence="1" type="ORF">RCOM_1917930</name>
</gene>
<keyword evidence="2" id="KW-1185">Reference proteome</keyword>
<evidence type="ECO:0000313" key="2">
    <source>
        <dbReference type="Proteomes" id="UP000008311"/>
    </source>
</evidence>